<evidence type="ECO:0000313" key="10">
    <source>
        <dbReference type="Proteomes" id="UP000318571"/>
    </source>
</evidence>
<dbReference type="EC" id="4.3.1.17" evidence="2"/>
<gene>
    <name evidence="9" type="ORF">TCAL_10331</name>
</gene>
<dbReference type="GO" id="GO:0003941">
    <property type="term" value="F:L-serine ammonia-lyase activity"/>
    <property type="evidence" value="ECO:0007669"/>
    <property type="project" value="UniProtKB-EC"/>
</dbReference>
<keyword evidence="10" id="KW-1185">Reference proteome</keyword>
<dbReference type="GO" id="GO:0009097">
    <property type="term" value="P:isoleucine biosynthetic process"/>
    <property type="evidence" value="ECO:0007669"/>
    <property type="project" value="TreeGrafter"/>
</dbReference>
<dbReference type="AlphaFoldDB" id="A0A553NCP5"/>
<dbReference type="PROSITE" id="PS00165">
    <property type="entry name" value="DEHYDRATASE_SER_THR"/>
    <property type="match status" value="1"/>
</dbReference>
<evidence type="ECO:0000256" key="5">
    <source>
        <dbReference type="ARBA" id="ARBA00041766"/>
    </source>
</evidence>
<dbReference type="Gene3D" id="3.40.50.1100">
    <property type="match status" value="2"/>
</dbReference>
<name>A0A553NCP5_TIGCA</name>
<evidence type="ECO:0000313" key="9">
    <source>
        <dbReference type="EMBL" id="TRY63214.1"/>
    </source>
</evidence>
<dbReference type="SUPFAM" id="SSF53686">
    <property type="entry name" value="Tryptophan synthase beta subunit-like PLP-dependent enzymes"/>
    <property type="match status" value="1"/>
</dbReference>
<evidence type="ECO:0000256" key="1">
    <source>
        <dbReference type="ARBA" id="ARBA00001933"/>
    </source>
</evidence>
<organism evidence="9 10">
    <name type="scientific">Tigriopus californicus</name>
    <name type="common">Marine copepod</name>
    <dbReference type="NCBI Taxonomy" id="6832"/>
    <lineage>
        <taxon>Eukaryota</taxon>
        <taxon>Metazoa</taxon>
        <taxon>Ecdysozoa</taxon>
        <taxon>Arthropoda</taxon>
        <taxon>Crustacea</taxon>
        <taxon>Multicrustacea</taxon>
        <taxon>Hexanauplia</taxon>
        <taxon>Copepoda</taxon>
        <taxon>Harpacticoida</taxon>
        <taxon>Harpacticidae</taxon>
        <taxon>Tigriopus</taxon>
    </lineage>
</organism>
<dbReference type="PANTHER" id="PTHR48078">
    <property type="entry name" value="THREONINE DEHYDRATASE, MITOCHONDRIAL-RELATED"/>
    <property type="match status" value="1"/>
</dbReference>
<comment type="caution">
    <text evidence="9">The sequence shown here is derived from an EMBL/GenBank/DDBJ whole genome shotgun (WGS) entry which is preliminary data.</text>
</comment>
<dbReference type="InterPro" id="IPR036052">
    <property type="entry name" value="TrpB-like_PALP_sf"/>
</dbReference>
<dbReference type="PANTHER" id="PTHR48078:SF14">
    <property type="entry name" value="L-SERINE AMMONIA-LYASE"/>
    <property type="match status" value="1"/>
</dbReference>
<sequence>MSDLISAKQILKAQSEVFQSSLGILKTPCILLAHHKDQRHNILSIPNRLQTHLRVPEKIDLFGKLENVQNTGSFKIRGVANQLRGLNKGDDNHLVTMSAGNYGRTFATACKAYGFNGTVIMPESAPDNRAELMTSLGITVERLPTSQLMRGVSEHEGKGSKFLHPFDDLDLIAGYGSLGLEILEDVPDADIVLVCCGGGGLLAGVATSIKLFSKNTDVKVYGVEPEIANGMFLSIKRNSPAQIPSAKSIASGLAPPFAGSNAFAHVKKYCDGVLLVSDLEIKQTVCTLFESKLVVEPSGSAALAAVLCGKLQKLEPDLAGKKVVAIFT</sequence>
<dbReference type="InterPro" id="IPR001926">
    <property type="entry name" value="TrpB-like_PALP"/>
</dbReference>
<dbReference type="GO" id="GO:0004794">
    <property type="term" value="F:threonine deaminase activity"/>
    <property type="evidence" value="ECO:0007669"/>
    <property type="project" value="TreeGrafter"/>
</dbReference>
<evidence type="ECO:0000259" key="8">
    <source>
        <dbReference type="Pfam" id="PF00291"/>
    </source>
</evidence>
<dbReference type="Pfam" id="PF00291">
    <property type="entry name" value="PALP"/>
    <property type="match status" value="1"/>
</dbReference>
<accession>A0A553NCP5</accession>
<dbReference type="InterPro" id="IPR050147">
    <property type="entry name" value="Ser/Thr_Dehydratase"/>
</dbReference>
<keyword evidence="3" id="KW-0663">Pyridoxal phosphate</keyword>
<dbReference type="STRING" id="6832.A0A553NCP5"/>
<dbReference type="GO" id="GO:0006567">
    <property type="term" value="P:L-threonine catabolic process"/>
    <property type="evidence" value="ECO:0007669"/>
    <property type="project" value="TreeGrafter"/>
</dbReference>
<dbReference type="EMBL" id="VCGU01000458">
    <property type="protein sequence ID" value="TRY63214.1"/>
    <property type="molecule type" value="Genomic_DNA"/>
</dbReference>
<keyword evidence="4" id="KW-0456">Lyase</keyword>
<evidence type="ECO:0000256" key="3">
    <source>
        <dbReference type="ARBA" id="ARBA00022898"/>
    </source>
</evidence>
<evidence type="ECO:0000256" key="2">
    <source>
        <dbReference type="ARBA" id="ARBA00012093"/>
    </source>
</evidence>
<proteinExistence type="predicted"/>
<dbReference type="Proteomes" id="UP000318571">
    <property type="component" value="Chromosome 10"/>
</dbReference>
<dbReference type="InterPro" id="IPR000634">
    <property type="entry name" value="Ser/Thr_deHydtase_PyrdxlP-BS"/>
</dbReference>
<protein>
    <recommendedName>
        <fullName evidence="2">L-serine ammonia-lyase</fullName>
        <ecNumber evidence="2">4.3.1.17</ecNumber>
    </recommendedName>
    <alternativeName>
        <fullName evidence="5">L-serine deaminase</fullName>
    </alternativeName>
    <alternativeName>
        <fullName evidence="6">L-threonine dehydratase</fullName>
    </alternativeName>
</protein>
<comment type="cofactor">
    <cofactor evidence="1">
        <name>pyridoxal 5'-phosphate</name>
        <dbReference type="ChEBI" id="CHEBI:597326"/>
    </cofactor>
</comment>
<dbReference type="OMA" id="FKFRGGW"/>
<reference evidence="9 10" key="1">
    <citation type="journal article" date="2018" name="Nat. Ecol. Evol.">
        <title>Genomic signatures of mitonuclear coevolution across populations of Tigriopus californicus.</title>
        <authorList>
            <person name="Barreto F.S."/>
            <person name="Watson E.T."/>
            <person name="Lima T.G."/>
            <person name="Willett C.S."/>
            <person name="Edmands S."/>
            <person name="Li W."/>
            <person name="Burton R.S."/>
        </authorList>
    </citation>
    <scope>NUCLEOTIDE SEQUENCE [LARGE SCALE GENOMIC DNA]</scope>
    <source>
        <strain evidence="9 10">San Diego</strain>
    </source>
</reference>
<dbReference type="GO" id="GO:0030170">
    <property type="term" value="F:pyridoxal phosphate binding"/>
    <property type="evidence" value="ECO:0007669"/>
    <property type="project" value="InterPro"/>
</dbReference>
<feature type="domain" description="Tryptophan synthase beta chain-like PALP" evidence="8">
    <location>
        <begin position="58"/>
        <end position="328"/>
    </location>
</feature>
<feature type="non-terminal residue" evidence="9">
    <location>
        <position position="328"/>
    </location>
</feature>
<evidence type="ECO:0000256" key="7">
    <source>
        <dbReference type="ARBA" id="ARBA00049406"/>
    </source>
</evidence>
<comment type="catalytic activity">
    <reaction evidence="7">
        <text>L-serine = pyruvate + NH4(+)</text>
        <dbReference type="Rhea" id="RHEA:19169"/>
        <dbReference type="ChEBI" id="CHEBI:15361"/>
        <dbReference type="ChEBI" id="CHEBI:28938"/>
        <dbReference type="ChEBI" id="CHEBI:33384"/>
        <dbReference type="EC" id="4.3.1.17"/>
    </reaction>
</comment>
<dbReference type="GO" id="GO:0006565">
    <property type="term" value="P:L-serine catabolic process"/>
    <property type="evidence" value="ECO:0007669"/>
    <property type="project" value="TreeGrafter"/>
</dbReference>
<evidence type="ECO:0000256" key="6">
    <source>
        <dbReference type="ARBA" id="ARBA00042605"/>
    </source>
</evidence>
<evidence type="ECO:0000256" key="4">
    <source>
        <dbReference type="ARBA" id="ARBA00023239"/>
    </source>
</evidence>